<feature type="coiled-coil region" evidence="1">
    <location>
        <begin position="14"/>
        <end position="41"/>
    </location>
</feature>
<evidence type="ECO:0000256" key="2">
    <source>
        <dbReference type="SAM" id="MobiDB-lite"/>
    </source>
</evidence>
<sequence length="73" mass="8179">MYLSEDYVAGELHRAAEQRMLRDLERRRVIAERAAETAEAAEGVTDAARPRRGIRALLPRRLGSLTPPRPATP</sequence>
<accession>A0ABN2KB06</accession>
<proteinExistence type="predicted"/>
<feature type="region of interest" description="Disordered" evidence="2">
    <location>
        <begin position="52"/>
        <end position="73"/>
    </location>
</feature>
<dbReference type="Proteomes" id="UP001500506">
    <property type="component" value="Unassembled WGS sequence"/>
</dbReference>
<organism evidence="3 4">
    <name type="scientific">Agromyces humatus</name>
    <dbReference type="NCBI Taxonomy" id="279573"/>
    <lineage>
        <taxon>Bacteria</taxon>
        <taxon>Bacillati</taxon>
        <taxon>Actinomycetota</taxon>
        <taxon>Actinomycetes</taxon>
        <taxon>Micrococcales</taxon>
        <taxon>Microbacteriaceae</taxon>
        <taxon>Agromyces</taxon>
    </lineage>
</organism>
<reference evidence="3 4" key="1">
    <citation type="journal article" date="2019" name="Int. J. Syst. Evol. Microbiol.">
        <title>The Global Catalogue of Microorganisms (GCM) 10K type strain sequencing project: providing services to taxonomists for standard genome sequencing and annotation.</title>
        <authorList>
            <consortium name="The Broad Institute Genomics Platform"/>
            <consortium name="The Broad Institute Genome Sequencing Center for Infectious Disease"/>
            <person name="Wu L."/>
            <person name="Ma J."/>
        </authorList>
    </citation>
    <scope>NUCLEOTIDE SEQUENCE [LARGE SCALE GENOMIC DNA]</scope>
    <source>
        <strain evidence="3 4">JCM 14319</strain>
    </source>
</reference>
<keyword evidence="1" id="KW-0175">Coiled coil</keyword>
<evidence type="ECO:0000313" key="4">
    <source>
        <dbReference type="Proteomes" id="UP001500506"/>
    </source>
</evidence>
<dbReference type="RefSeq" id="WP_232498398.1">
    <property type="nucleotide sequence ID" value="NZ_BAAANH010000001.1"/>
</dbReference>
<gene>
    <name evidence="3" type="ORF">GCM10009747_06660</name>
</gene>
<evidence type="ECO:0000256" key="1">
    <source>
        <dbReference type="SAM" id="Coils"/>
    </source>
</evidence>
<evidence type="ECO:0000313" key="3">
    <source>
        <dbReference type="EMBL" id="GAA1751873.1"/>
    </source>
</evidence>
<comment type="caution">
    <text evidence="3">The sequence shown here is derived from an EMBL/GenBank/DDBJ whole genome shotgun (WGS) entry which is preliminary data.</text>
</comment>
<keyword evidence="4" id="KW-1185">Reference proteome</keyword>
<dbReference type="EMBL" id="BAAANH010000001">
    <property type="protein sequence ID" value="GAA1751873.1"/>
    <property type="molecule type" value="Genomic_DNA"/>
</dbReference>
<protein>
    <submittedName>
        <fullName evidence="3">Uncharacterized protein</fullName>
    </submittedName>
</protein>
<name>A0ABN2KB06_9MICO</name>